<evidence type="ECO:0000313" key="6">
    <source>
        <dbReference type="EMBL" id="MDG4515898.1"/>
    </source>
</evidence>
<dbReference type="PANTHER" id="PTHR22916">
    <property type="entry name" value="GLYCOSYLTRANSFERASE"/>
    <property type="match status" value="1"/>
</dbReference>
<dbReference type="AlphaFoldDB" id="A0A0Z8IMM6"/>
<dbReference type="Proteomes" id="UP000072618">
    <property type="component" value="Unassembled WGS sequence"/>
</dbReference>
<dbReference type="GO" id="GO:0016757">
    <property type="term" value="F:glycosyltransferase activity"/>
    <property type="evidence" value="ECO:0007669"/>
    <property type="project" value="UniProtKB-KW"/>
</dbReference>
<dbReference type="RefSeq" id="WP_024409485.1">
    <property type="nucleotide sequence ID" value="NZ_CEFF01000009.1"/>
</dbReference>
<evidence type="ECO:0000313" key="5">
    <source>
        <dbReference type="EMBL" id="CYV38298.1"/>
    </source>
</evidence>
<proteinExistence type="predicted"/>
<evidence type="ECO:0000313" key="9">
    <source>
        <dbReference type="Proteomes" id="UP000072618"/>
    </source>
</evidence>
<evidence type="ECO:0000313" key="7">
    <source>
        <dbReference type="EMBL" id="TII00720.1"/>
    </source>
</evidence>
<evidence type="ECO:0000313" key="8">
    <source>
        <dbReference type="Proteomes" id="UP000071533"/>
    </source>
</evidence>
<reference evidence="6" key="3">
    <citation type="submission" date="2022-07" db="EMBL/GenBank/DDBJ databases">
        <title>Whole Genome Sequencing of Streptococcus suis.</title>
        <authorList>
            <person name="Dai X."/>
            <person name="Huang J."/>
            <person name="Wang L."/>
        </authorList>
    </citation>
    <scope>NUCLEOTIDE SEQUENCE</scope>
    <source>
        <strain evidence="6">HDJ11</strain>
    </source>
</reference>
<evidence type="ECO:0000259" key="3">
    <source>
        <dbReference type="Pfam" id="PF00535"/>
    </source>
</evidence>
<dbReference type="Proteomes" id="UP000309259">
    <property type="component" value="Unassembled WGS sequence"/>
</dbReference>
<gene>
    <name evidence="5" type="primary">kfoC_2</name>
    <name evidence="4" type="synonym">kfoC_1</name>
    <name evidence="4" type="ORF">ERS132394_00996</name>
    <name evidence="5" type="ORF">ERS132431_01122</name>
    <name evidence="7" type="ORF">FAJ35_08430</name>
    <name evidence="6" type="ORF">NOL11_02760</name>
</gene>
<dbReference type="EMBL" id="FIGJ01000010">
    <property type="protein sequence ID" value="CYU60927.1"/>
    <property type="molecule type" value="Genomic_DNA"/>
</dbReference>
<sequence length="294" mass="34402">MDDLISVIVPIYNVENYLRQCLDSIISQTYQNLEILLIDDASTDDSVAICQEYQSRDSRIRLIKKTENRGVSDSRNLGLKNMTGDFVTFVDSDDYLNHDMIDRLYQLAVTEQADIVMGDYYRFVEENSTFLIHNYEDFYETLSFEDYLDRVFTGATDNYITVWGKLFNSSLFVQDYQILFPTLNQANEEQQVTHLLFLKSKKTIYLSYAGYCWRKRPNSLTSSATSIQHIADDLDGFEKRYFDLLLLGHDLSKAIAFYKLRISGYKQTLEELGYCHHPVYHRIRKHLSLYTRGS</sequence>
<reference evidence="7 10" key="2">
    <citation type="submission" date="2019-04" db="EMBL/GenBank/DDBJ databases">
        <title>Genome analysis of Streptococcus suis strain WUSS327.</title>
        <authorList>
            <person name="Chen H."/>
            <person name="Gao X."/>
            <person name="Wu Z."/>
        </authorList>
    </citation>
    <scope>NUCLEOTIDE SEQUENCE [LARGE SCALE GENOMIC DNA]</scope>
    <source>
        <strain evidence="7 10">WUSS327</strain>
    </source>
</reference>
<dbReference type="Proteomes" id="UP001152877">
    <property type="component" value="Unassembled WGS sequence"/>
</dbReference>
<dbReference type="Gene3D" id="3.90.550.10">
    <property type="entry name" value="Spore Coat Polysaccharide Biosynthesis Protein SpsA, Chain A"/>
    <property type="match status" value="1"/>
</dbReference>
<dbReference type="EMBL" id="FIHS01000012">
    <property type="protein sequence ID" value="CYV38298.1"/>
    <property type="molecule type" value="Genomic_DNA"/>
</dbReference>
<dbReference type="Proteomes" id="UP000071533">
    <property type="component" value="Unassembled WGS sequence"/>
</dbReference>
<dbReference type="EMBL" id="SSXL01000031">
    <property type="protein sequence ID" value="TII00720.1"/>
    <property type="molecule type" value="Genomic_DNA"/>
</dbReference>
<dbReference type="SUPFAM" id="SSF53448">
    <property type="entry name" value="Nucleotide-diphospho-sugar transferases"/>
    <property type="match status" value="1"/>
</dbReference>
<dbReference type="CDD" id="cd00761">
    <property type="entry name" value="Glyco_tranf_GTA_type"/>
    <property type="match status" value="1"/>
</dbReference>
<evidence type="ECO:0000256" key="1">
    <source>
        <dbReference type="ARBA" id="ARBA00022676"/>
    </source>
</evidence>
<keyword evidence="1" id="KW-0328">Glycosyltransferase</keyword>
<dbReference type="EMBL" id="JANFMI010000006">
    <property type="protein sequence ID" value="MDG4515898.1"/>
    <property type="molecule type" value="Genomic_DNA"/>
</dbReference>
<evidence type="ECO:0000313" key="10">
    <source>
        <dbReference type="Proteomes" id="UP000309259"/>
    </source>
</evidence>
<protein>
    <submittedName>
        <fullName evidence="5">Glycosyl transferase</fullName>
    </submittedName>
    <submittedName>
        <fullName evidence="6 7">Glycosyltransferase</fullName>
    </submittedName>
</protein>
<evidence type="ECO:0000256" key="2">
    <source>
        <dbReference type="ARBA" id="ARBA00022679"/>
    </source>
</evidence>
<evidence type="ECO:0000313" key="4">
    <source>
        <dbReference type="EMBL" id="CYU60927.1"/>
    </source>
</evidence>
<accession>A0A0Z8IMM6</accession>
<organism evidence="5 8">
    <name type="scientific">Streptococcus suis</name>
    <dbReference type="NCBI Taxonomy" id="1307"/>
    <lineage>
        <taxon>Bacteria</taxon>
        <taxon>Bacillati</taxon>
        <taxon>Bacillota</taxon>
        <taxon>Bacilli</taxon>
        <taxon>Lactobacillales</taxon>
        <taxon>Streptococcaceae</taxon>
        <taxon>Streptococcus</taxon>
    </lineage>
</organism>
<dbReference type="PANTHER" id="PTHR22916:SF51">
    <property type="entry name" value="GLYCOSYLTRANSFERASE EPSH-RELATED"/>
    <property type="match status" value="1"/>
</dbReference>
<keyword evidence="2 5" id="KW-0808">Transferase</keyword>
<reference evidence="8 9" key="1">
    <citation type="submission" date="2016-02" db="EMBL/GenBank/DDBJ databases">
        <authorList>
            <consortium name="Pathogen Informatics"/>
        </authorList>
    </citation>
    <scope>NUCLEOTIDE SEQUENCE [LARGE SCALE GENOMIC DNA]</scope>
    <source>
        <strain evidence="4 9">LSS32</strain>
        <strain evidence="5 8">LSS69</strain>
    </source>
</reference>
<dbReference type="Pfam" id="PF00535">
    <property type="entry name" value="Glycos_transf_2"/>
    <property type="match status" value="1"/>
</dbReference>
<feature type="domain" description="Glycosyltransferase 2-like" evidence="3">
    <location>
        <begin position="6"/>
        <end position="133"/>
    </location>
</feature>
<dbReference type="InterPro" id="IPR001173">
    <property type="entry name" value="Glyco_trans_2-like"/>
</dbReference>
<dbReference type="InterPro" id="IPR029044">
    <property type="entry name" value="Nucleotide-diphossugar_trans"/>
</dbReference>
<name>A0A0Z8IMM6_STRSU</name>